<evidence type="ECO:0000256" key="1">
    <source>
        <dbReference type="SAM" id="MobiDB-lite"/>
    </source>
</evidence>
<organism evidence="2 3">
    <name type="scientific">Popillia japonica</name>
    <name type="common">Japanese beetle</name>
    <dbReference type="NCBI Taxonomy" id="7064"/>
    <lineage>
        <taxon>Eukaryota</taxon>
        <taxon>Metazoa</taxon>
        <taxon>Ecdysozoa</taxon>
        <taxon>Arthropoda</taxon>
        <taxon>Hexapoda</taxon>
        <taxon>Insecta</taxon>
        <taxon>Pterygota</taxon>
        <taxon>Neoptera</taxon>
        <taxon>Endopterygota</taxon>
        <taxon>Coleoptera</taxon>
        <taxon>Polyphaga</taxon>
        <taxon>Scarabaeiformia</taxon>
        <taxon>Scarabaeidae</taxon>
        <taxon>Rutelinae</taxon>
        <taxon>Popillia</taxon>
    </lineage>
</organism>
<keyword evidence="3" id="KW-1185">Reference proteome</keyword>
<name>A0AAW1JUC8_POPJA</name>
<comment type="caution">
    <text evidence="2">The sequence shown here is derived from an EMBL/GenBank/DDBJ whole genome shotgun (WGS) entry which is preliminary data.</text>
</comment>
<protein>
    <submittedName>
        <fullName evidence="2">Uncharacterized protein</fullName>
    </submittedName>
</protein>
<dbReference type="Proteomes" id="UP001458880">
    <property type="component" value="Unassembled WGS sequence"/>
</dbReference>
<feature type="region of interest" description="Disordered" evidence="1">
    <location>
        <begin position="90"/>
        <end position="123"/>
    </location>
</feature>
<dbReference type="AlphaFoldDB" id="A0AAW1JUC8"/>
<evidence type="ECO:0000313" key="3">
    <source>
        <dbReference type="Proteomes" id="UP001458880"/>
    </source>
</evidence>
<dbReference type="EMBL" id="JASPKY010000343">
    <property type="protein sequence ID" value="KAK9707734.1"/>
    <property type="molecule type" value="Genomic_DNA"/>
</dbReference>
<feature type="compositionally biased region" description="Polar residues" evidence="1">
    <location>
        <begin position="114"/>
        <end position="123"/>
    </location>
</feature>
<reference evidence="2 3" key="1">
    <citation type="journal article" date="2024" name="BMC Genomics">
        <title>De novo assembly and annotation of Popillia japonica's genome with initial clues to its potential as an invasive pest.</title>
        <authorList>
            <person name="Cucini C."/>
            <person name="Boschi S."/>
            <person name="Funari R."/>
            <person name="Cardaioli E."/>
            <person name="Iannotti N."/>
            <person name="Marturano G."/>
            <person name="Paoli F."/>
            <person name="Bruttini M."/>
            <person name="Carapelli A."/>
            <person name="Frati F."/>
            <person name="Nardi F."/>
        </authorList>
    </citation>
    <scope>NUCLEOTIDE SEQUENCE [LARGE SCALE GENOMIC DNA]</scope>
    <source>
        <strain evidence="2">DMR45628</strain>
    </source>
</reference>
<sequence length="123" mass="13988">MKNYNSRLVYKYCLKSSLSFEQSTSNDKLSSTEIMQDNCLVITTGSFIKEEHPSENINYERTAIFGDDLTKELAKTCNTAVLIVIGNCEGSSRRCPKKQSRRKQPTTQIKDKNTGGQIEQQRQ</sequence>
<gene>
    <name evidence="2" type="ORF">QE152_g27638</name>
</gene>
<accession>A0AAW1JUC8</accession>
<feature type="compositionally biased region" description="Basic residues" evidence="1">
    <location>
        <begin position="94"/>
        <end position="104"/>
    </location>
</feature>
<evidence type="ECO:0000313" key="2">
    <source>
        <dbReference type="EMBL" id="KAK9707734.1"/>
    </source>
</evidence>
<proteinExistence type="predicted"/>